<dbReference type="GO" id="GO:0005743">
    <property type="term" value="C:mitochondrial inner membrane"/>
    <property type="evidence" value="ECO:0007669"/>
    <property type="project" value="TreeGrafter"/>
</dbReference>
<dbReference type="SUPFAM" id="SSF64076">
    <property type="entry name" value="MTH938-like"/>
    <property type="match status" value="1"/>
</dbReference>
<feature type="compositionally biased region" description="Low complexity" evidence="2">
    <location>
        <begin position="53"/>
        <end position="62"/>
    </location>
</feature>
<protein>
    <recommendedName>
        <fullName evidence="5">NADH dehydrogenase [ubiquinone] 1 alpha subcomplex assembly factor 3</fullName>
    </recommendedName>
</protein>
<evidence type="ECO:0000256" key="1">
    <source>
        <dbReference type="SAM" id="Coils"/>
    </source>
</evidence>
<dbReference type="EMBL" id="JAXLQG010000022">
    <property type="protein sequence ID" value="KAK5529527.1"/>
    <property type="molecule type" value="Genomic_DNA"/>
</dbReference>
<name>A0AAV9PX24_9PEZI</name>
<dbReference type="Pfam" id="PF04430">
    <property type="entry name" value="DUF498"/>
    <property type="match status" value="1"/>
</dbReference>
<evidence type="ECO:0008006" key="5">
    <source>
        <dbReference type="Google" id="ProtNLM"/>
    </source>
</evidence>
<dbReference type="InterPro" id="IPR007523">
    <property type="entry name" value="NDUFAF3/AAMDC"/>
</dbReference>
<comment type="caution">
    <text evidence="3">The sequence shown here is derived from an EMBL/GenBank/DDBJ whole genome shotgun (WGS) entry which is preliminary data.</text>
</comment>
<dbReference type="GO" id="GO:0032981">
    <property type="term" value="P:mitochondrial respiratory chain complex I assembly"/>
    <property type="evidence" value="ECO:0007669"/>
    <property type="project" value="TreeGrafter"/>
</dbReference>
<dbReference type="AlphaFoldDB" id="A0AAV9PX24"/>
<dbReference type="Proteomes" id="UP001345827">
    <property type="component" value="Unassembled WGS sequence"/>
</dbReference>
<feature type="coiled-coil region" evidence="1">
    <location>
        <begin position="441"/>
        <end position="468"/>
    </location>
</feature>
<feature type="compositionally biased region" description="Polar residues" evidence="2">
    <location>
        <begin position="242"/>
        <end position="252"/>
    </location>
</feature>
<gene>
    <name evidence="3" type="ORF">LTR25_009776</name>
</gene>
<feature type="region of interest" description="Disordered" evidence="2">
    <location>
        <begin position="241"/>
        <end position="272"/>
    </location>
</feature>
<feature type="compositionally biased region" description="Low complexity" evidence="2">
    <location>
        <begin position="26"/>
        <end position="35"/>
    </location>
</feature>
<dbReference type="Gene3D" id="3.40.1230.10">
    <property type="entry name" value="MTH938-like"/>
    <property type="match status" value="1"/>
</dbReference>
<sequence>MRLAAHHGPSSRQHICLAARRNHLTLTRTRPLSTSIARHASRSQQPTPPSPSPSGVVRTSRSALNSNPRAPRSHDRGPHSEEDTQTDFSAMDILTSAGVATPATSIDACTHDGFYLNNGIQTHGGMGVLLLDGEAFVWTPWDTSSATASIASSTGAGGGGFGSLLDRRGLLTIQPKSLGILGLIYPKPDLLLIGTGRKLWMLNKDTRRYLSEELGMKVDVMDTPNAAAAYNLLVMERESQDELTQARQQVKSSRQEGEEVQEQLGTMEHDTTNLQDQSMASQKSNLELLLQTSQEKEKSLQEQLEVGRKDQQGQQNTLQRQLQESQGLVAGVRAGSSGRLEELKSLRPELTEAQEQLTTVRQELKLTKDTLSSCKDEIQRIQTKLHECYQIRDDIKQQSADNRHHYESTLKVLTLAREKAAELGAKNQNLEKGFQEATSDCNEASINVMALKQKLKISENQTERSNQRNEILVTERNAAQTDRSNWQKVFLCGYQPSAVVRITYVKHQELVT</sequence>
<proteinExistence type="predicted"/>
<accession>A0AAV9PX24</accession>
<feature type="compositionally biased region" description="Low complexity" evidence="2">
    <location>
        <begin position="312"/>
        <end position="323"/>
    </location>
</feature>
<organism evidence="3 4">
    <name type="scientific">Vermiconidia calcicola</name>
    <dbReference type="NCBI Taxonomy" id="1690605"/>
    <lineage>
        <taxon>Eukaryota</taxon>
        <taxon>Fungi</taxon>
        <taxon>Dikarya</taxon>
        <taxon>Ascomycota</taxon>
        <taxon>Pezizomycotina</taxon>
        <taxon>Dothideomycetes</taxon>
        <taxon>Dothideomycetidae</taxon>
        <taxon>Mycosphaerellales</taxon>
        <taxon>Extremaceae</taxon>
        <taxon>Vermiconidia</taxon>
    </lineage>
</organism>
<feature type="compositionally biased region" description="Basic and acidic residues" evidence="2">
    <location>
        <begin position="72"/>
        <end position="82"/>
    </location>
</feature>
<dbReference type="PANTHER" id="PTHR21192:SF2">
    <property type="entry name" value="NADH DEHYDROGENASE [UBIQUINONE] 1 ALPHA SUBCOMPLEX ASSEMBLY FACTOR 3"/>
    <property type="match status" value="1"/>
</dbReference>
<feature type="region of interest" description="Disordered" evidence="2">
    <location>
        <begin position="26"/>
        <end position="84"/>
    </location>
</feature>
<evidence type="ECO:0000256" key="2">
    <source>
        <dbReference type="SAM" id="MobiDB-lite"/>
    </source>
</evidence>
<dbReference type="PANTHER" id="PTHR21192">
    <property type="entry name" value="NUCLEAR PROTEIN E3-3"/>
    <property type="match status" value="1"/>
</dbReference>
<keyword evidence="4" id="KW-1185">Reference proteome</keyword>
<evidence type="ECO:0000313" key="4">
    <source>
        <dbReference type="Proteomes" id="UP001345827"/>
    </source>
</evidence>
<feature type="compositionally biased region" description="Basic and acidic residues" evidence="2">
    <location>
        <begin position="299"/>
        <end position="311"/>
    </location>
</feature>
<reference evidence="3 4" key="1">
    <citation type="submission" date="2023-06" db="EMBL/GenBank/DDBJ databases">
        <title>Black Yeasts Isolated from many extreme environments.</title>
        <authorList>
            <person name="Coleine C."/>
            <person name="Stajich J.E."/>
            <person name="Selbmann L."/>
        </authorList>
    </citation>
    <scope>NUCLEOTIDE SEQUENCE [LARGE SCALE GENOMIC DNA]</scope>
    <source>
        <strain evidence="3 4">CCFEE 5887</strain>
    </source>
</reference>
<dbReference type="InterPro" id="IPR036748">
    <property type="entry name" value="MTH938-like_sf"/>
</dbReference>
<evidence type="ECO:0000313" key="3">
    <source>
        <dbReference type="EMBL" id="KAK5529527.1"/>
    </source>
</evidence>
<keyword evidence="1" id="KW-0175">Coiled coil</keyword>
<feature type="region of interest" description="Disordered" evidence="2">
    <location>
        <begin position="299"/>
        <end position="323"/>
    </location>
</feature>